<organism evidence="7 8">
    <name type="scientific">Henriciella pelagia</name>
    <dbReference type="NCBI Taxonomy" id="1977912"/>
    <lineage>
        <taxon>Bacteria</taxon>
        <taxon>Pseudomonadati</taxon>
        <taxon>Pseudomonadota</taxon>
        <taxon>Alphaproteobacteria</taxon>
        <taxon>Hyphomonadales</taxon>
        <taxon>Hyphomonadaceae</taxon>
        <taxon>Henriciella</taxon>
    </lineage>
</organism>
<feature type="coiled-coil region" evidence="5">
    <location>
        <begin position="115"/>
        <end position="142"/>
    </location>
</feature>
<dbReference type="Pfam" id="PF00126">
    <property type="entry name" value="HTH_1"/>
    <property type="match status" value="1"/>
</dbReference>
<proteinExistence type="inferred from homology"/>
<dbReference type="SUPFAM" id="SSF53850">
    <property type="entry name" value="Periplasmic binding protein-like II"/>
    <property type="match status" value="1"/>
</dbReference>
<evidence type="ECO:0000256" key="1">
    <source>
        <dbReference type="ARBA" id="ARBA00009437"/>
    </source>
</evidence>
<sequence length="322" mass="36276">MISNKLDWDKLRIFSAVAELGSMTAAAKQVGESTPTISRKIDDLEDSLNCRLVVRSTRGIELTEAGKLVLKRAIAMSEETNALLAEMSDVDQAAAGDLRIASTDGVLSHWLTQSLPQYLAKNNQLELHINILEREADLLNGEADMSFVFSKPQHRDLHSLRMGVLHYMFFASASYLETYGRPDSLFDLQGHRCLLHDAYVNQIDRWSPKASELKKLLRFSLVTNSGTVLKEVCANGGGITLMPSYVAELDDRLIPLDLPELVPLEFWLSYTQRVQGLSRGRKFIDWIRSQFETESNPWFAETFVHPKHWKSDAPPRSDLKAG</sequence>
<dbReference type="PANTHER" id="PTHR30537">
    <property type="entry name" value="HTH-TYPE TRANSCRIPTIONAL REGULATOR"/>
    <property type="match status" value="1"/>
</dbReference>
<keyword evidence="2" id="KW-0805">Transcription regulation</keyword>
<accession>A0ABQ1J3L3</accession>
<dbReference type="PROSITE" id="PS50931">
    <property type="entry name" value="HTH_LYSR"/>
    <property type="match status" value="1"/>
</dbReference>
<dbReference type="EMBL" id="BMKF01000001">
    <property type="protein sequence ID" value="GGB58905.1"/>
    <property type="molecule type" value="Genomic_DNA"/>
</dbReference>
<dbReference type="Gene3D" id="3.40.190.290">
    <property type="match status" value="1"/>
</dbReference>
<comment type="similarity">
    <text evidence="1">Belongs to the LysR transcriptional regulatory family.</text>
</comment>
<dbReference type="InterPro" id="IPR005119">
    <property type="entry name" value="LysR_subst-bd"/>
</dbReference>
<dbReference type="InterPro" id="IPR000847">
    <property type="entry name" value="LysR_HTH_N"/>
</dbReference>
<dbReference type="Gene3D" id="1.10.10.10">
    <property type="entry name" value="Winged helix-like DNA-binding domain superfamily/Winged helix DNA-binding domain"/>
    <property type="match status" value="1"/>
</dbReference>
<gene>
    <name evidence="7" type="ORF">GCM10011503_04140</name>
</gene>
<keyword evidence="4" id="KW-0804">Transcription</keyword>
<dbReference type="Proteomes" id="UP000628854">
    <property type="component" value="Unassembled WGS sequence"/>
</dbReference>
<evidence type="ECO:0000256" key="3">
    <source>
        <dbReference type="ARBA" id="ARBA00023125"/>
    </source>
</evidence>
<keyword evidence="3" id="KW-0238">DNA-binding</keyword>
<evidence type="ECO:0000313" key="8">
    <source>
        <dbReference type="Proteomes" id="UP000628854"/>
    </source>
</evidence>
<dbReference type="Pfam" id="PF03466">
    <property type="entry name" value="LysR_substrate"/>
    <property type="match status" value="1"/>
</dbReference>
<evidence type="ECO:0000256" key="2">
    <source>
        <dbReference type="ARBA" id="ARBA00023015"/>
    </source>
</evidence>
<evidence type="ECO:0000259" key="6">
    <source>
        <dbReference type="PROSITE" id="PS50931"/>
    </source>
</evidence>
<evidence type="ECO:0000256" key="5">
    <source>
        <dbReference type="SAM" id="Coils"/>
    </source>
</evidence>
<dbReference type="InterPro" id="IPR036390">
    <property type="entry name" value="WH_DNA-bd_sf"/>
</dbReference>
<feature type="domain" description="HTH lysR-type" evidence="6">
    <location>
        <begin position="6"/>
        <end position="63"/>
    </location>
</feature>
<dbReference type="InterPro" id="IPR036388">
    <property type="entry name" value="WH-like_DNA-bd_sf"/>
</dbReference>
<comment type="caution">
    <text evidence="7">The sequence shown here is derived from an EMBL/GenBank/DDBJ whole genome shotgun (WGS) entry which is preliminary data.</text>
</comment>
<keyword evidence="8" id="KW-1185">Reference proteome</keyword>
<dbReference type="InterPro" id="IPR058163">
    <property type="entry name" value="LysR-type_TF_proteobact-type"/>
</dbReference>
<evidence type="ECO:0000256" key="4">
    <source>
        <dbReference type="ARBA" id="ARBA00023163"/>
    </source>
</evidence>
<keyword evidence="5" id="KW-0175">Coiled coil</keyword>
<name>A0ABQ1J3L3_9PROT</name>
<protein>
    <submittedName>
        <fullName evidence="7">Transcriptional regulator</fullName>
    </submittedName>
</protein>
<dbReference type="RefSeq" id="WP_084393826.1">
    <property type="nucleotide sequence ID" value="NZ_BMKF01000001.1"/>
</dbReference>
<reference evidence="8" key="1">
    <citation type="journal article" date="2019" name="Int. J. Syst. Evol. Microbiol.">
        <title>The Global Catalogue of Microorganisms (GCM) 10K type strain sequencing project: providing services to taxonomists for standard genome sequencing and annotation.</title>
        <authorList>
            <consortium name="The Broad Institute Genomics Platform"/>
            <consortium name="The Broad Institute Genome Sequencing Center for Infectious Disease"/>
            <person name="Wu L."/>
            <person name="Ma J."/>
        </authorList>
    </citation>
    <scope>NUCLEOTIDE SEQUENCE [LARGE SCALE GENOMIC DNA]</scope>
    <source>
        <strain evidence="8">CGMCC 1.15928</strain>
    </source>
</reference>
<dbReference type="SUPFAM" id="SSF46785">
    <property type="entry name" value="Winged helix' DNA-binding domain"/>
    <property type="match status" value="1"/>
</dbReference>
<dbReference type="PANTHER" id="PTHR30537:SF3">
    <property type="entry name" value="TRANSCRIPTIONAL REGULATORY PROTEIN"/>
    <property type="match status" value="1"/>
</dbReference>
<evidence type="ECO:0000313" key="7">
    <source>
        <dbReference type="EMBL" id="GGB58905.1"/>
    </source>
</evidence>